<keyword evidence="2" id="KW-1185">Reference proteome</keyword>
<dbReference type="Proteomes" id="UP000595046">
    <property type="component" value="Chromosome"/>
</dbReference>
<gene>
    <name evidence="1" type="ORF">G4Z16_14475</name>
</gene>
<reference evidence="2" key="1">
    <citation type="submission" date="2020-02" db="EMBL/GenBank/DDBJ databases">
        <title>Streptomyces sp. ASO4wet.</title>
        <authorList>
            <person name="Risdian C."/>
            <person name="Landwehr W."/>
            <person name="Schupp P."/>
            <person name="Wink J."/>
        </authorList>
    </citation>
    <scope>NUCLEOTIDE SEQUENCE [LARGE SCALE GENOMIC DNA]</scope>
    <source>
        <strain evidence="2">ASO4wet</strain>
    </source>
</reference>
<dbReference type="Gene3D" id="3.30.530.20">
    <property type="match status" value="1"/>
</dbReference>
<dbReference type="InterPro" id="IPR019587">
    <property type="entry name" value="Polyketide_cyclase/dehydratase"/>
</dbReference>
<dbReference type="InterPro" id="IPR023393">
    <property type="entry name" value="START-like_dom_sf"/>
</dbReference>
<organism evidence="1 2">
    <name type="scientific">Streptomyces bathyalis</name>
    <dbReference type="NCBI Taxonomy" id="2710756"/>
    <lineage>
        <taxon>Bacteria</taxon>
        <taxon>Bacillati</taxon>
        <taxon>Actinomycetota</taxon>
        <taxon>Actinomycetes</taxon>
        <taxon>Kitasatosporales</taxon>
        <taxon>Streptomycetaceae</taxon>
        <taxon>Streptomyces</taxon>
    </lineage>
</organism>
<evidence type="ECO:0000313" key="1">
    <source>
        <dbReference type="EMBL" id="QPP07388.1"/>
    </source>
</evidence>
<dbReference type="RefSeq" id="WP_197351177.1">
    <property type="nucleotide sequence ID" value="NZ_CP048882.1"/>
</dbReference>
<dbReference type="AlphaFoldDB" id="A0A7T1WQX3"/>
<sequence length="165" mass="17829">MSSPQVTVERRIAAPVDKVWAALTDIEHGADVIKGIDRIEMLSEGPFGVGTRWRETRRMLGKEATEEMWVTESEPRTRYVVEAESRGTHYTSEFLLTPQGDDATSVRLTFGAETGEQGGLKAVLMKAFVTVGAKGAAKALAKDLADIAASLEEAAPPEGQGPRSR</sequence>
<proteinExistence type="predicted"/>
<protein>
    <submittedName>
        <fullName evidence="1">SRPBCC family protein</fullName>
    </submittedName>
</protein>
<dbReference type="Pfam" id="PF10604">
    <property type="entry name" value="Polyketide_cyc2"/>
    <property type="match status" value="1"/>
</dbReference>
<dbReference type="KEGG" id="sbat:G4Z16_14475"/>
<dbReference type="SUPFAM" id="SSF55961">
    <property type="entry name" value="Bet v1-like"/>
    <property type="match status" value="1"/>
</dbReference>
<name>A0A7T1WQX3_9ACTN</name>
<accession>A0A7T1WQX3</accession>
<evidence type="ECO:0000313" key="2">
    <source>
        <dbReference type="Proteomes" id="UP000595046"/>
    </source>
</evidence>
<dbReference type="EMBL" id="CP048882">
    <property type="protein sequence ID" value="QPP07388.1"/>
    <property type="molecule type" value="Genomic_DNA"/>
</dbReference>